<name>A0ABD5YT70_9EURY</name>
<dbReference type="Proteomes" id="UP001596417">
    <property type="component" value="Unassembled WGS sequence"/>
</dbReference>
<sequence>MNVPPATDVQQSHCRLVMDHQIPTLNTFMVWGCEDVRDNRYPIVKSRLSFRSSLVA</sequence>
<dbReference type="AlphaFoldDB" id="A0ABD5YT70"/>
<gene>
    <name evidence="1" type="ORF">ACFQL7_23985</name>
</gene>
<evidence type="ECO:0000313" key="1">
    <source>
        <dbReference type="EMBL" id="MFC7192569.1"/>
    </source>
</evidence>
<dbReference type="EMBL" id="JBHTAX010000005">
    <property type="protein sequence ID" value="MFC7192569.1"/>
    <property type="molecule type" value="Genomic_DNA"/>
</dbReference>
<comment type="caution">
    <text evidence="1">The sequence shown here is derived from an EMBL/GenBank/DDBJ whole genome shotgun (WGS) entry which is preliminary data.</text>
</comment>
<reference evidence="1 2" key="1">
    <citation type="journal article" date="2019" name="Int. J. Syst. Evol. Microbiol.">
        <title>The Global Catalogue of Microorganisms (GCM) 10K type strain sequencing project: providing services to taxonomists for standard genome sequencing and annotation.</title>
        <authorList>
            <consortium name="The Broad Institute Genomics Platform"/>
            <consortium name="The Broad Institute Genome Sequencing Center for Infectious Disease"/>
            <person name="Wu L."/>
            <person name="Ma J."/>
        </authorList>
    </citation>
    <scope>NUCLEOTIDE SEQUENCE [LARGE SCALE GENOMIC DNA]</scope>
    <source>
        <strain evidence="1 2">RDMS1</strain>
    </source>
</reference>
<protein>
    <submittedName>
        <fullName evidence="1">Uncharacterized protein</fullName>
    </submittedName>
</protein>
<proteinExistence type="predicted"/>
<organism evidence="1 2">
    <name type="scientific">Halocatena marina</name>
    <dbReference type="NCBI Taxonomy" id="2934937"/>
    <lineage>
        <taxon>Archaea</taxon>
        <taxon>Methanobacteriati</taxon>
        <taxon>Methanobacteriota</taxon>
        <taxon>Stenosarchaea group</taxon>
        <taxon>Halobacteria</taxon>
        <taxon>Halobacteriales</taxon>
        <taxon>Natronomonadaceae</taxon>
        <taxon>Halocatena</taxon>
    </lineage>
</organism>
<accession>A0ABD5YT70</accession>
<keyword evidence="2" id="KW-1185">Reference proteome</keyword>
<evidence type="ECO:0000313" key="2">
    <source>
        <dbReference type="Proteomes" id="UP001596417"/>
    </source>
</evidence>